<dbReference type="SUPFAM" id="SSF47769">
    <property type="entry name" value="SAM/Pointed domain"/>
    <property type="match status" value="1"/>
</dbReference>
<proteinExistence type="predicted"/>
<feature type="non-terminal residue" evidence="3">
    <location>
        <position position="98"/>
    </location>
</feature>
<evidence type="ECO:0000313" key="3">
    <source>
        <dbReference type="EMBL" id="CAE8644673.1"/>
    </source>
</evidence>
<name>A0A813I3Y4_POLGL</name>
<feature type="domain" description="SAM" evidence="2">
    <location>
        <begin position="45"/>
        <end position="98"/>
    </location>
</feature>
<comment type="caution">
    <text evidence="3">The sequence shown here is derived from an EMBL/GenBank/DDBJ whole genome shotgun (WGS) entry which is preliminary data.</text>
</comment>
<dbReference type="EMBL" id="CAJNNW010002821">
    <property type="protein sequence ID" value="CAE8644673.1"/>
    <property type="molecule type" value="Genomic_DNA"/>
</dbReference>
<accession>A0A813I3Y4</accession>
<dbReference type="PROSITE" id="PS50105">
    <property type="entry name" value="SAM_DOMAIN"/>
    <property type="match status" value="1"/>
</dbReference>
<evidence type="ECO:0000259" key="2">
    <source>
        <dbReference type="PROSITE" id="PS50105"/>
    </source>
</evidence>
<protein>
    <recommendedName>
        <fullName evidence="2">SAM domain-containing protein</fullName>
    </recommendedName>
</protein>
<dbReference type="Gene3D" id="1.10.150.50">
    <property type="entry name" value="Transcription Factor, Ets-1"/>
    <property type="match status" value="1"/>
</dbReference>
<reference evidence="3" key="1">
    <citation type="submission" date="2021-02" db="EMBL/GenBank/DDBJ databases">
        <authorList>
            <person name="Dougan E. K."/>
            <person name="Rhodes N."/>
            <person name="Thang M."/>
            <person name="Chan C."/>
        </authorList>
    </citation>
    <scope>NUCLEOTIDE SEQUENCE</scope>
</reference>
<feature type="region of interest" description="Disordered" evidence="1">
    <location>
        <begin position="1"/>
        <end position="44"/>
    </location>
</feature>
<evidence type="ECO:0000256" key="1">
    <source>
        <dbReference type="SAM" id="MobiDB-lite"/>
    </source>
</evidence>
<feature type="compositionally biased region" description="Low complexity" evidence="1">
    <location>
        <begin position="21"/>
        <end position="34"/>
    </location>
</feature>
<sequence length="98" mass="10540">NAIGRQVDGDPCSLTTVTQQHNNDNSNHSSNNNNKDLAQRLPSSWQPAEVAAWLQHEGFEEAAQAADRCSLDGPGLLSLDCGGLRESLGVSKLGDRKR</sequence>
<gene>
    <name evidence="3" type="ORF">PGLA2088_LOCUS3260</name>
</gene>
<evidence type="ECO:0000313" key="4">
    <source>
        <dbReference type="Proteomes" id="UP000626109"/>
    </source>
</evidence>
<dbReference type="AlphaFoldDB" id="A0A813I3Y4"/>
<organism evidence="3 4">
    <name type="scientific">Polarella glacialis</name>
    <name type="common">Dinoflagellate</name>
    <dbReference type="NCBI Taxonomy" id="89957"/>
    <lineage>
        <taxon>Eukaryota</taxon>
        <taxon>Sar</taxon>
        <taxon>Alveolata</taxon>
        <taxon>Dinophyceae</taxon>
        <taxon>Suessiales</taxon>
        <taxon>Suessiaceae</taxon>
        <taxon>Polarella</taxon>
    </lineage>
</organism>
<feature type="non-terminal residue" evidence="3">
    <location>
        <position position="1"/>
    </location>
</feature>
<dbReference type="InterPro" id="IPR013761">
    <property type="entry name" value="SAM/pointed_sf"/>
</dbReference>
<dbReference type="InterPro" id="IPR001660">
    <property type="entry name" value="SAM"/>
</dbReference>
<dbReference type="Proteomes" id="UP000626109">
    <property type="component" value="Unassembled WGS sequence"/>
</dbReference>